<dbReference type="EMBL" id="LGUT01000617">
    <property type="protein sequence ID" value="KOG90650.1"/>
    <property type="molecule type" value="Genomic_DNA"/>
</dbReference>
<evidence type="ECO:0000313" key="1">
    <source>
        <dbReference type="EMBL" id="KOG90650.1"/>
    </source>
</evidence>
<organism evidence="1 2">
    <name type="scientific">Streptomyces varsoviensis</name>
    <dbReference type="NCBI Taxonomy" id="67373"/>
    <lineage>
        <taxon>Bacteria</taxon>
        <taxon>Bacillati</taxon>
        <taxon>Actinomycetota</taxon>
        <taxon>Actinomycetes</taxon>
        <taxon>Kitasatosporales</taxon>
        <taxon>Streptomycetaceae</taxon>
        <taxon>Streptomyces</taxon>
    </lineage>
</organism>
<name>A0ABR5JB77_9ACTN</name>
<dbReference type="Proteomes" id="UP000037020">
    <property type="component" value="Unassembled WGS sequence"/>
</dbReference>
<feature type="non-terminal residue" evidence="1">
    <location>
        <position position="73"/>
    </location>
</feature>
<protein>
    <submittedName>
        <fullName evidence="1">Uncharacterized protein</fullName>
    </submittedName>
</protein>
<comment type="caution">
    <text evidence="1">The sequence shown here is derived from an EMBL/GenBank/DDBJ whole genome shotgun (WGS) entry which is preliminary data.</text>
</comment>
<accession>A0ABR5JB77</accession>
<keyword evidence="2" id="KW-1185">Reference proteome</keyword>
<sequence length="73" mass="7902">MMAFGKRQEPAVIVVRDTDTITTALHQALGTASPEERPGLERALAVATEVANTPDAELRARWVHDRLASTGYA</sequence>
<proteinExistence type="predicted"/>
<evidence type="ECO:0000313" key="2">
    <source>
        <dbReference type="Proteomes" id="UP000037020"/>
    </source>
</evidence>
<gene>
    <name evidence="1" type="ORF">ADK38_07515</name>
</gene>
<reference evidence="1 2" key="1">
    <citation type="submission" date="2015-07" db="EMBL/GenBank/DDBJ databases">
        <authorList>
            <person name="Ju K.-S."/>
            <person name="Doroghazi J.R."/>
            <person name="Metcalf W.W."/>
        </authorList>
    </citation>
    <scope>NUCLEOTIDE SEQUENCE [LARGE SCALE GENOMIC DNA]</scope>
    <source>
        <strain evidence="1 2">NRRL B-3589</strain>
    </source>
</reference>